<evidence type="ECO:0000256" key="4">
    <source>
        <dbReference type="ARBA" id="ARBA00022723"/>
    </source>
</evidence>
<dbReference type="PROSITE" id="PS51669">
    <property type="entry name" value="4FE4S_MOW_BIS_MGD"/>
    <property type="match status" value="1"/>
</dbReference>
<comment type="cofactor">
    <cofactor evidence="1">
        <name>Mo-bis(molybdopterin guanine dinucleotide)</name>
        <dbReference type="ChEBI" id="CHEBI:60539"/>
    </cofactor>
</comment>
<evidence type="ECO:0000256" key="3">
    <source>
        <dbReference type="ARBA" id="ARBA00022505"/>
    </source>
</evidence>
<dbReference type="Gene3D" id="3.40.50.740">
    <property type="match status" value="1"/>
</dbReference>
<dbReference type="InterPro" id="IPR050612">
    <property type="entry name" value="Prok_Mopterin_Oxidored"/>
</dbReference>
<evidence type="ECO:0000256" key="8">
    <source>
        <dbReference type="ARBA" id="ARBA00023014"/>
    </source>
</evidence>
<evidence type="ECO:0000256" key="2">
    <source>
        <dbReference type="ARBA" id="ARBA00010312"/>
    </source>
</evidence>
<evidence type="ECO:0000256" key="5">
    <source>
        <dbReference type="ARBA" id="ARBA00022729"/>
    </source>
</evidence>
<dbReference type="Gene3D" id="3.40.50.12440">
    <property type="match status" value="2"/>
</dbReference>
<evidence type="ECO:0000256" key="7">
    <source>
        <dbReference type="ARBA" id="ARBA00023004"/>
    </source>
</evidence>
<evidence type="ECO:0000256" key="6">
    <source>
        <dbReference type="ARBA" id="ARBA00023002"/>
    </source>
</evidence>
<dbReference type="SUPFAM" id="SSF53706">
    <property type="entry name" value="Formate dehydrogenase/DMSO reductase, domains 1-3"/>
    <property type="match status" value="1"/>
</dbReference>
<dbReference type="GO" id="GO:0051536">
    <property type="term" value="F:iron-sulfur cluster binding"/>
    <property type="evidence" value="ECO:0007669"/>
    <property type="project" value="UniProtKB-KW"/>
</dbReference>
<protein>
    <submittedName>
        <fullName evidence="9">Putative steroid C25 dehydrogenase-like alpha-subunit</fullName>
    </submittedName>
</protein>
<keyword evidence="6" id="KW-0560">Oxidoreductase</keyword>
<proteinExistence type="inferred from homology"/>
<reference evidence="9 10" key="1">
    <citation type="submission" date="2020-03" db="EMBL/GenBank/DDBJ databases">
        <authorList>
            <consortium name="Genoscope - CEA"/>
            <person name="William W."/>
        </authorList>
    </citation>
    <scope>NUCLEOTIDE SEQUENCE [LARGE SCALE GENOMIC DNA]</scope>
    <source>
        <strain evidence="10">DSM 16959</strain>
    </source>
</reference>
<dbReference type="OrthoDB" id="9815647at2"/>
<dbReference type="GO" id="GO:0043546">
    <property type="term" value="F:molybdopterin cofactor binding"/>
    <property type="evidence" value="ECO:0007669"/>
    <property type="project" value="InterPro"/>
</dbReference>
<sequence length="984" mass="110376">MDASTQNQSRRRFLWLAAAGGAVAAVGIPFFHYRLKAGASVRLGPRGTPKLNSWEDLYRQRWTWDKIAKGSHGWANCRSACAWDLYVKDGVVVREEQSATYDQSEPGVPDFNPRGCNKGACYTEVMYGPSRTSVPLKRVGPRGSGQWERISWDQAMAEIAEKCVDAAVKWGPETIYQDLGPNYDNGPTTAGRFKFQLMAGGMFADMWAEIGDLNLGALMSLGLAHVGGSSDEWFLSDFLVVWMMNPSVTQIPDAHFLYEARYQGSELVVIDPIYSATAIHADQWLPVTPGSDAALGLAVARHLFEKDAIDHAYVREQTDLPFLVRMDTGRMLREADIKEGGKDNLFYLWHPQQGGPVPAPGCEGAGGISTRLDFEPPIEGSWKIMLKDGQEVLLATIGSLLKESLELWTFERAAEVTTLSVEQIRAFADGWVRAKRPMVLSSWGSNRYMHSDLMNRSKILCLMLKGAIGRKGAGLQSTGFIDLEGFGNAMQVEKDGISGRLGVILNLMTPKELFDVAMDITMKRKTENQVAREGERRFETEVVCYSTVTAIDYRYQGIKEPLAKEEDHLLPRPLAAYHEESTRKGWEPDFPRTGAPKVFLTGGSNLLRRNNLPQYLMANMWDDMELIVDINPKFSFTGTQADYILPAAGWYEKVGIKYTMAYAPYLHYCDQAIQPLAESKDEFEIYWLLSRDIERIAKARKLPVLNGCHRPTDWKTLHQRYSCEGTLGPKDAERVLSDIIEQSSATKGMTLEQLKTVGAARYVATGMNVSPAYTYNPDWKGKGVLNTLTAFTEHKEPWPTLTGRISCFMDHPWFLELGEQLPTHKPSPKAGGDYPFQFVSCHARWSIHSTWRDTPMMLRLQRGEPQVWINPADAGKIGVKDYDYAEIHNDYGSVRMRIKFSTMVRPGVAYYYHAWEPHQFPNHQSFKWLIPGLINPLHMAGGTAQLHHGNSKYQAGTAVQDTRIGIRPWRGQSTGAKPVPARSA</sequence>
<dbReference type="GO" id="GO:0046872">
    <property type="term" value="F:metal ion binding"/>
    <property type="evidence" value="ECO:0007669"/>
    <property type="project" value="UniProtKB-KW"/>
</dbReference>
<dbReference type="PANTHER" id="PTHR43742">
    <property type="entry name" value="TRIMETHYLAMINE-N-OXIDE REDUCTASE"/>
    <property type="match status" value="1"/>
</dbReference>
<keyword evidence="3" id="KW-0500">Molybdenum</keyword>
<keyword evidence="8" id="KW-0411">Iron-sulfur</keyword>
<keyword evidence="10" id="KW-1185">Reference proteome</keyword>
<dbReference type="InterPro" id="IPR006656">
    <property type="entry name" value="Mopterin_OxRdtase"/>
</dbReference>
<dbReference type="GO" id="GO:0016491">
    <property type="term" value="F:oxidoreductase activity"/>
    <property type="evidence" value="ECO:0007669"/>
    <property type="project" value="UniProtKB-KW"/>
</dbReference>
<keyword evidence="4" id="KW-0479">Metal-binding</keyword>
<dbReference type="InterPro" id="IPR009010">
    <property type="entry name" value="Asp_de-COase-like_dom_sf"/>
</dbReference>
<dbReference type="AlphaFoldDB" id="A0A6S6XXN3"/>
<organism evidence="9 10">
    <name type="scientific">Denitratisoma oestradiolicum</name>
    <dbReference type="NCBI Taxonomy" id="311182"/>
    <lineage>
        <taxon>Bacteria</taxon>
        <taxon>Pseudomonadati</taxon>
        <taxon>Pseudomonadota</taxon>
        <taxon>Betaproteobacteria</taxon>
        <taxon>Nitrosomonadales</taxon>
        <taxon>Sterolibacteriaceae</taxon>
        <taxon>Denitratisoma</taxon>
    </lineage>
</organism>
<dbReference type="RefSeq" id="WP_145771097.1">
    <property type="nucleotide sequence ID" value="NZ_LR778301.1"/>
</dbReference>
<evidence type="ECO:0000313" key="10">
    <source>
        <dbReference type="Proteomes" id="UP000515733"/>
    </source>
</evidence>
<dbReference type="SUPFAM" id="SSF50692">
    <property type="entry name" value="ADC-like"/>
    <property type="match status" value="1"/>
</dbReference>
<evidence type="ECO:0000313" key="9">
    <source>
        <dbReference type="EMBL" id="CAB1369734.1"/>
    </source>
</evidence>
<gene>
    <name evidence="9" type="primary">s25dA</name>
    <name evidence="9" type="ORF">DENOEST_2569</name>
</gene>
<dbReference type="InterPro" id="IPR006311">
    <property type="entry name" value="TAT_signal"/>
</dbReference>
<dbReference type="Pfam" id="PF00384">
    <property type="entry name" value="Molybdopterin"/>
    <property type="match status" value="1"/>
</dbReference>
<dbReference type="Pfam" id="PF01568">
    <property type="entry name" value="Molydop_binding"/>
    <property type="match status" value="1"/>
</dbReference>
<dbReference type="InterPro" id="IPR006963">
    <property type="entry name" value="Mopterin_OxRdtase_4Fe-4S_dom"/>
</dbReference>
<evidence type="ECO:0000256" key="1">
    <source>
        <dbReference type="ARBA" id="ARBA00001942"/>
    </source>
</evidence>
<dbReference type="InterPro" id="IPR006657">
    <property type="entry name" value="MoPterin_dinucl-bd_dom"/>
</dbReference>
<dbReference type="Gene3D" id="2.20.25.90">
    <property type="entry name" value="ADC-like domains"/>
    <property type="match status" value="1"/>
</dbReference>
<name>A0A6S6XXN3_9PROT</name>
<dbReference type="Gene3D" id="3.40.228.10">
    <property type="entry name" value="Dimethylsulfoxide Reductase, domain 2"/>
    <property type="match status" value="1"/>
</dbReference>
<dbReference type="PROSITE" id="PS51318">
    <property type="entry name" value="TAT"/>
    <property type="match status" value="1"/>
</dbReference>
<dbReference type="Proteomes" id="UP000515733">
    <property type="component" value="Chromosome"/>
</dbReference>
<dbReference type="PANTHER" id="PTHR43742:SF6">
    <property type="entry name" value="OXIDOREDUCTASE YYAE-RELATED"/>
    <property type="match status" value="1"/>
</dbReference>
<accession>A0A6S6XXN3</accession>
<dbReference type="EMBL" id="LR778301">
    <property type="protein sequence ID" value="CAB1369734.1"/>
    <property type="molecule type" value="Genomic_DNA"/>
</dbReference>
<dbReference type="InterPro" id="IPR019546">
    <property type="entry name" value="TAT_signal_bac_arc"/>
</dbReference>
<dbReference type="KEGG" id="doe:DENOEST_2569"/>
<keyword evidence="5" id="KW-0732">Signal</keyword>
<dbReference type="NCBIfam" id="TIGR01409">
    <property type="entry name" value="TAT_signal_seq"/>
    <property type="match status" value="1"/>
</dbReference>
<comment type="similarity">
    <text evidence="2">Belongs to the prokaryotic molybdopterin-containing oxidoreductase family.</text>
</comment>
<keyword evidence="7" id="KW-0408">Iron</keyword>